<keyword evidence="2" id="KW-0732">Signal</keyword>
<evidence type="ECO:0000313" key="5">
    <source>
        <dbReference type="Proteomes" id="UP000249547"/>
    </source>
</evidence>
<protein>
    <submittedName>
        <fullName evidence="4">CHAT domain-containing protein</fullName>
    </submittedName>
</protein>
<accession>A0A327R2R3</accession>
<dbReference type="RefSeq" id="WP_111596087.1">
    <property type="nucleotide sequence ID" value="NZ_QLLL01000001.1"/>
</dbReference>
<proteinExistence type="predicted"/>
<sequence length="904" mass="102721">MLLKLARILLCSFMIVGHAAAITRQDSLPHLLQRDLDSLQKANDLEQWLYLRMDYAVEKPAARLPYLLSTSTQAWRQPKDEYERQAWLDLLTYQGYYQMLAGQIIGSIQSYEAAYKYYFDQPLPHNDIVEFVLKPLGNNYTRLGDYARAEFILRKSLEISEAEKDAQKMAASCCNLAVAALTQEKYDTAKTYGRRGLQYVQRNSGVDGLLHSLMADVYEKTNQLDSAQFYVQRAIQVLKQVPVTKGVDVYYWQTSALEAAGNIALKKKEFQAAAKAYGAALQLLQQHYGATRKREQARLYVKLGNLYVLQQQGVKATALYNRAIEIFIPTAAQQNYLPREQQLYGEYTLADALQGKAKALQLQQQHETALQYLLLTFIVERKLQREFFNRQTKLIHQQASKQLAETAMDEAFALWQATKQTKYANMLLQISEWSKAQALQEEINQAIAYSRANRKDSLLIKQQQLQQAITYHEREIANASGNAAQHQKSRDELNYSLSLLKEQVKAKYPAMYSNEQTFNVDELCKALPANVQAVSYFAGTQHMYALLLNQKGVQHITRIDSASAKLQQMRTFVETYFHNGPSAMMNAPKQYYTQAHEMYRWLLAGLPLQTGKTILLVPDGNIGYLPFDALITSPQFKENPQAWPYFIKQHISTQAYSLQTFVQQQHQPSKAVKNVLGFFISQPKGMPAIPAVKKESEAMQQFVQGDFYNDERATRQLFTERMAGADVLHISTHASLLGDPPVLALHMADDPFYLFELYQHNFHPQLVVLSACKTGDGVLAEGEGIISLSREFAASGARGIIAGLWNVNDAAAAQLTGDMYKYLSTGKPAFAALHQAKLDWLTKETANPSLQLPYYWAMLTYVGHHQPVELIAVRPLVWTRWVAGIVAIGLLLWVWMRKCIFRKK</sequence>
<feature type="domain" description="CHAT" evidence="3">
    <location>
        <begin position="595"/>
        <end position="863"/>
    </location>
</feature>
<name>A0A327R2R3_9BACT</name>
<comment type="caution">
    <text evidence="4">The sequence shown here is derived from an EMBL/GenBank/DDBJ whole genome shotgun (WGS) entry which is preliminary data.</text>
</comment>
<keyword evidence="1" id="KW-1133">Transmembrane helix</keyword>
<keyword evidence="1" id="KW-0472">Membrane</keyword>
<evidence type="ECO:0000256" key="2">
    <source>
        <dbReference type="SAM" id="SignalP"/>
    </source>
</evidence>
<evidence type="ECO:0000313" key="4">
    <source>
        <dbReference type="EMBL" id="RAJ10980.1"/>
    </source>
</evidence>
<dbReference type="InterPro" id="IPR011990">
    <property type="entry name" value="TPR-like_helical_dom_sf"/>
</dbReference>
<dbReference type="PANTHER" id="PTHR10098">
    <property type="entry name" value="RAPSYN-RELATED"/>
    <property type="match status" value="1"/>
</dbReference>
<feature type="transmembrane region" description="Helical" evidence="1">
    <location>
        <begin position="878"/>
        <end position="896"/>
    </location>
</feature>
<dbReference type="InterPro" id="IPR019734">
    <property type="entry name" value="TPR_rpt"/>
</dbReference>
<gene>
    <name evidence="4" type="ORF">LX64_00587</name>
</gene>
<organism evidence="4 5">
    <name type="scientific">Chitinophaga skermanii</name>
    <dbReference type="NCBI Taxonomy" id="331697"/>
    <lineage>
        <taxon>Bacteria</taxon>
        <taxon>Pseudomonadati</taxon>
        <taxon>Bacteroidota</taxon>
        <taxon>Chitinophagia</taxon>
        <taxon>Chitinophagales</taxon>
        <taxon>Chitinophagaceae</taxon>
        <taxon>Chitinophaga</taxon>
    </lineage>
</organism>
<dbReference type="Pfam" id="PF12770">
    <property type="entry name" value="CHAT"/>
    <property type="match status" value="1"/>
</dbReference>
<dbReference type="OrthoDB" id="9771112at2"/>
<evidence type="ECO:0000256" key="1">
    <source>
        <dbReference type="SAM" id="Phobius"/>
    </source>
</evidence>
<keyword evidence="1" id="KW-0812">Transmembrane</keyword>
<evidence type="ECO:0000259" key="3">
    <source>
        <dbReference type="Pfam" id="PF12770"/>
    </source>
</evidence>
<feature type="signal peptide" evidence="2">
    <location>
        <begin position="1"/>
        <end position="19"/>
    </location>
</feature>
<dbReference type="SUPFAM" id="SSF48452">
    <property type="entry name" value="TPR-like"/>
    <property type="match status" value="2"/>
</dbReference>
<dbReference type="Gene3D" id="1.25.40.10">
    <property type="entry name" value="Tetratricopeptide repeat domain"/>
    <property type="match status" value="2"/>
</dbReference>
<dbReference type="Proteomes" id="UP000249547">
    <property type="component" value="Unassembled WGS sequence"/>
</dbReference>
<reference evidence="4 5" key="1">
    <citation type="submission" date="2018-06" db="EMBL/GenBank/DDBJ databases">
        <title>Genomic Encyclopedia of Archaeal and Bacterial Type Strains, Phase II (KMG-II): from individual species to whole genera.</title>
        <authorList>
            <person name="Goeker M."/>
        </authorList>
    </citation>
    <scope>NUCLEOTIDE SEQUENCE [LARGE SCALE GENOMIC DNA]</scope>
    <source>
        <strain evidence="4 5">DSM 23857</strain>
    </source>
</reference>
<dbReference type="EMBL" id="QLLL01000001">
    <property type="protein sequence ID" value="RAJ10980.1"/>
    <property type="molecule type" value="Genomic_DNA"/>
</dbReference>
<dbReference type="SMART" id="SM00028">
    <property type="entry name" value="TPR"/>
    <property type="match status" value="6"/>
</dbReference>
<keyword evidence="5" id="KW-1185">Reference proteome</keyword>
<dbReference type="InterPro" id="IPR024983">
    <property type="entry name" value="CHAT_dom"/>
</dbReference>
<feature type="chain" id="PRO_5016346533" evidence="2">
    <location>
        <begin position="20"/>
        <end position="904"/>
    </location>
</feature>
<dbReference type="AlphaFoldDB" id="A0A327R2R3"/>